<dbReference type="PANTHER" id="PTHR43662:SF7">
    <property type="entry name" value="DUF1996 DOMAIN-CONTAINING PROTEIN"/>
    <property type="match status" value="1"/>
</dbReference>
<accession>A0AA38RR01</accession>
<reference evidence="4" key="1">
    <citation type="submission" date="2022-07" db="EMBL/GenBank/DDBJ databases">
        <title>Fungi with potential for degradation of polypropylene.</title>
        <authorList>
            <person name="Gostincar C."/>
        </authorList>
    </citation>
    <scope>NUCLEOTIDE SEQUENCE</scope>
    <source>
        <strain evidence="4">EXF-13287</strain>
    </source>
</reference>
<feature type="chain" id="PRO_5041226073" evidence="2">
    <location>
        <begin position="20"/>
        <end position="544"/>
    </location>
</feature>
<proteinExistence type="predicted"/>
<dbReference type="InterPro" id="IPR018535">
    <property type="entry name" value="DUF1996"/>
</dbReference>
<evidence type="ECO:0000259" key="3">
    <source>
        <dbReference type="Pfam" id="PF09362"/>
    </source>
</evidence>
<dbReference type="EMBL" id="JANBVN010000162">
    <property type="protein sequence ID" value="KAJ9137347.1"/>
    <property type="molecule type" value="Genomic_DNA"/>
</dbReference>
<dbReference type="Pfam" id="PF09362">
    <property type="entry name" value="DUF1996"/>
    <property type="match status" value="1"/>
</dbReference>
<keyword evidence="5" id="KW-1185">Reference proteome</keyword>
<evidence type="ECO:0000256" key="1">
    <source>
        <dbReference type="SAM" id="MobiDB-lite"/>
    </source>
</evidence>
<gene>
    <name evidence="4" type="ORF">NKR19_g8262</name>
</gene>
<dbReference type="Proteomes" id="UP001174691">
    <property type="component" value="Unassembled WGS sequence"/>
</dbReference>
<evidence type="ECO:0000313" key="5">
    <source>
        <dbReference type="Proteomes" id="UP001174691"/>
    </source>
</evidence>
<sequence>MKFTSIITAAAAFAGFSDAFWRMECKGRSGLARIDPLISPGEVAQHVHAIHGSSGFTDSATYDDVMSADCTSCAVTQDKSVYWHPALYFRHDDGQYELVPQTGGMLAYYLLNSAPGEEGNITAFPEGFRMIAGDSTRRNYSIADDDYKNPDPEKSLWAMLGQTTQADLAQRAIGFNCLDYSKAPEGSLYRHYLPDKDYLDANCGNGVRFEIMFGSCWDGHNLDSADHKSHVAYPDLVMNGNCPPSHPVRLPGLFYEIIWETTVFKGKPGQFVISNGDPIGFGYHADFIMGWNGDFLQQAVDTCTNPSGLIQDCPLFDIQSEQDQTACGLQKLPQKLVKEVVTGVVGDSLPGGVQIQYGPGPATQVHPSPPTTTVNVPSVGYSPGTTGTSSGSVLPGQVFKETANNVAPSATPAAATTPDAAPTVATPASEPSASQPKATLIAGIVAPDTSVAPSPSTAPEPTTAPAPTLQDDGLPIVSTQYITNGNVVSEVVWKEAVVYVTESQDVTVTVTVHEPTSSVQAVRKLRRGHGHDHFHRHLRHGGRR</sequence>
<name>A0AA38RR01_9PEZI</name>
<organism evidence="4 5">
    <name type="scientific">Coniochaeta hoffmannii</name>
    <dbReference type="NCBI Taxonomy" id="91930"/>
    <lineage>
        <taxon>Eukaryota</taxon>
        <taxon>Fungi</taxon>
        <taxon>Dikarya</taxon>
        <taxon>Ascomycota</taxon>
        <taxon>Pezizomycotina</taxon>
        <taxon>Sordariomycetes</taxon>
        <taxon>Sordariomycetidae</taxon>
        <taxon>Coniochaetales</taxon>
        <taxon>Coniochaetaceae</taxon>
        <taxon>Coniochaeta</taxon>
    </lineage>
</organism>
<protein>
    <submittedName>
        <fullName evidence="4">Glyoxal oxidase</fullName>
    </submittedName>
</protein>
<feature type="region of interest" description="Disordered" evidence="1">
    <location>
        <begin position="405"/>
        <end position="436"/>
    </location>
</feature>
<feature type="domain" description="DUF1996" evidence="3">
    <location>
        <begin position="35"/>
        <end position="291"/>
    </location>
</feature>
<evidence type="ECO:0000313" key="4">
    <source>
        <dbReference type="EMBL" id="KAJ9137347.1"/>
    </source>
</evidence>
<feature type="region of interest" description="Disordered" evidence="1">
    <location>
        <begin position="448"/>
        <end position="471"/>
    </location>
</feature>
<evidence type="ECO:0000256" key="2">
    <source>
        <dbReference type="SAM" id="SignalP"/>
    </source>
</evidence>
<dbReference type="PANTHER" id="PTHR43662">
    <property type="match status" value="1"/>
</dbReference>
<dbReference type="AlphaFoldDB" id="A0AA38RR01"/>
<feature type="compositionally biased region" description="Low complexity" evidence="1">
    <location>
        <begin position="405"/>
        <end position="429"/>
    </location>
</feature>
<comment type="caution">
    <text evidence="4">The sequence shown here is derived from an EMBL/GenBank/DDBJ whole genome shotgun (WGS) entry which is preliminary data.</text>
</comment>
<keyword evidence="2" id="KW-0732">Signal</keyword>
<feature type="signal peptide" evidence="2">
    <location>
        <begin position="1"/>
        <end position="19"/>
    </location>
</feature>